<organism evidence="1">
    <name type="scientific">bioreactor metagenome</name>
    <dbReference type="NCBI Taxonomy" id="1076179"/>
    <lineage>
        <taxon>unclassified sequences</taxon>
        <taxon>metagenomes</taxon>
        <taxon>ecological metagenomes</taxon>
    </lineage>
</organism>
<gene>
    <name evidence="1" type="ORF">SDC9_71364</name>
</gene>
<name>A0A644Y8I9_9ZZZZ</name>
<reference evidence="1" key="1">
    <citation type="submission" date="2019-08" db="EMBL/GenBank/DDBJ databases">
        <authorList>
            <person name="Kucharzyk K."/>
            <person name="Murdoch R.W."/>
            <person name="Higgins S."/>
            <person name="Loffler F."/>
        </authorList>
    </citation>
    <scope>NUCLEOTIDE SEQUENCE</scope>
</reference>
<dbReference type="EMBL" id="VSSQ01004364">
    <property type="protein sequence ID" value="MPM24876.1"/>
    <property type="molecule type" value="Genomic_DNA"/>
</dbReference>
<comment type="caution">
    <text evidence="1">The sequence shown here is derived from an EMBL/GenBank/DDBJ whole genome shotgun (WGS) entry which is preliminary data.</text>
</comment>
<protein>
    <submittedName>
        <fullName evidence="1">Uncharacterized protein</fullName>
    </submittedName>
</protein>
<dbReference type="AlphaFoldDB" id="A0A644Y8I9"/>
<sequence>MRLQHEDAGARAAAIIADRIEEADVLEFVTFLDFRNGGIGKSEFHDLIPFFPYKVTANDQAGKLPIQLCFLTISIRYIHQKTRKALFHRKSG</sequence>
<accession>A0A644Y8I9</accession>
<evidence type="ECO:0000313" key="1">
    <source>
        <dbReference type="EMBL" id="MPM24876.1"/>
    </source>
</evidence>
<proteinExistence type="predicted"/>